<evidence type="ECO:0000313" key="10">
    <source>
        <dbReference type="EMBL" id="PKH47751.1"/>
    </source>
</evidence>
<keyword evidence="2" id="KW-0902">Two-component regulatory system</keyword>
<dbReference type="SUPFAM" id="SSF52172">
    <property type="entry name" value="CheY-like"/>
    <property type="match status" value="1"/>
</dbReference>
<evidence type="ECO:0000256" key="2">
    <source>
        <dbReference type="ARBA" id="ARBA00023012"/>
    </source>
</evidence>
<dbReference type="PROSITE" id="PS50110">
    <property type="entry name" value="RESPONSE_REGULATORY"/>
    <property type="match status" value="1"/>
</dbReference>
<keyword evidence="4 7" id="KW-0238">DNA-binding</keyword>
<dbReference type="Pfam" id="PF00486">
    <property type="entry name" value="Trans_reg_C"/>
    <property type="match status" value="1"/>
</dbReference>
<dbReference type="InterPro" id="IPR001867">
    <property type="entry name" value="OmpR/PhoB-type_DNA-bd"/>
</dbReference>
<evidence type="ECO:0000313" key="11">
    <source>
        <dbReference type="Proteomes" id="UP000233649"/>
    </source>
</evidence>
<dbReference type="CDD" id="cd00383">
    <property type="entry name" value="trans_reg_C"/>
    <property type="match status" value="1"/>
</dbReference>
<dbReference type="InterPro" id="IPR039420">
    <property type="entry name" value="WalR-like"/>
</dbReference>
<dbReference type="InterPro" id="IPR016032">
    <property type="entry name" value="Sig_transdc_resp-reg_C-effctor"/>
</dbReference>
<dbReference type="Gene3D" id="3.40.50.2300">
    <property type="match status" value="1"/>
</dbReference>
<dbReference type="InterPro" id="IPR036388">
    <property type="entry name" value="WH-like_DNA-bd_sf"/>
</dbReference>
<proteinExistence type="predicted"/>
<protein>
    <submittedName>
        <fullName evidence="10">DNA-binding response regulator</fullName>
    </submittedName>
</protein>
<dbReference type="EMBL" id="PHFD01000085">
    <property type="protein sequence ID" value="PKH47751.1"/>
    <property type="molecule type" value="Genomic_DNA"/>
</dbReference>
<gene>
    <name evidence="10" type="ORF">CVH13_00262</name>
</gene>
<organism evidence="10 11">
    <name type="scientific">Dehalococcoides mccartyi</name>
    <dbReference type="NCBI Taxonomy" id="61435"/>
    <lineage>
        <taxon>Bacteria</taxon>
        <taxon>Bacillati</taxon>
        <taxon>Chloroflexota</taxon>
        <taxon>Dehalococcoidia</taxon>
        <taxon>Dehalococcoidales</taxon>
        <taxon>Dehalococcoidaceae</taxon>
        <taxon>Dehalococcoides</taxon>
    </lineage>
</organism>
<keyword evidence="3" id="KW-0805">Transcription regulation</keyword>
<dbReference type="PANTHER" id="PTHR48111">
    <property type="entry name" value="REGULATOR OF RPOS"/>
    <property type="match status" value="1"/>
</dbReference>
<dbReference type="Pfam" id="PF00072">
    <property type="entry name" value="Response_reg"/>
    <property type="match status" value="1"/>
</dbReference>
<feature type="DNA-binding region" description="OmpR/PhoB-type" evidence="7">
    <location>
        <begin position="126"/>
        <end position="225"/>
    </location>
</feature>
<dbReference type="SMART" id="SM00448">
    <property type="entry name" value="REC"/>
    <property type="match status" value="1"/>
</dbReference>
<dbReference type="AlphaFoldDB" id="A0A2J1E041"/>
<evidence type="ECO:0000256" key="4">
    <source>
        <dbReference type="ARBA" id="ARBA00023125"/>
    </source>
</evidence>
<dbReference type="GO" id="GO:0000156">
    <property type="term" value="F:phosphorelay response regulator activity"/>
    <property type="evidence" value="ECO:0007669"/>
    <property type="project" value="TreeGrafter"/>
</dbReference>
<keyword evidence="1 6" id="KW-0597">Phosphoprotein</keyword>
<reference evidence="10 11" key="1">
    <citation type="journal article" date="2017" name="FEMS Microbiol. Ecol.">
        <title>Reconstructed genomes of novel Dehalococcoides mccartyi strains from 1,2,3,4-tetrachlorodibenzo-p-dioxin-dechlorinating enrichment cultures reveal divergent reductive dehalogenase gene profiles.</title>
        <authorList>
            <person name="Dam H.T."/>
            <person name="Vollmers J."/>
            <person name="Kaster A.K."/>
            <person name="Haggblom M.M."/>
        </authorList>
    </citation>
    <scope>NUCLEOTIDE SEQUENCE [LARGE SCALE GENOMIC DNA]</scope>
    <source>
        <strain evidence="10 11">H1-3-2.001</strain>
    </source>
</reference>
<evidence type="ECO:0000259" key="9">
    <source>
        <dbReference type="PROSITE" id="PS51755"/>
    </source>
</evidence>
<keyword evidence="5" id="KW-0804">Transcription</keyword>
<feature type="modified residue" description="4-aspartylphosphate" evidence="6">
    <location>
        <position position="53"/>
    </location>
</feature>
<name>A0A2J1E041_9CHLR</name>
<dbReference type="InterPro" id="IPR011006">
    <property type="entry name" value="CheY-like_superfamily"/>
</dbReference>
<sequence length="229" mass="26302">MKILMIEDDQKIIENVDLILKIAWPDICFLASKRADGGIKLFNKEKPDLVIVDICLPDTSGFEVIKQIRSMSSVPVLILSALAEERDVVRGLELGANDYISKPFRQMELIARIRNLTRKSVFPDEDLSIKSQNIRFGLSIRQIYYNESEIQLTRTEGRILHKLLQKKNKVVTYQELSNELWGDALQTAIPSIKVYIKHLREKLGDDSLSYKIIQNIPQVGYMLVDQADR</sequence>
<dbReference type="Gene3D" id="1.10.10.10">
    <property type="entry name" value="Winged helix-like DNA-binding domain superfamily/Winged helix DNA-binding domain"/>
    <property type="match status" value="1"/>
</dbReference>
<evidence type="ECO:0000256" key="7">
    <source>
        <dbReference type="PROSITE-ProRule" id="PRU01091"/>
    </source>
</evidence>
<accession>A0A2J1E041</accession>
<evidence type="ECO:0000256" key="5">
    <source>
        <dbReference type="ARBA" id="ARBA00023163"/>
    </source>
</evidence>
<evidence type="ECO:0000259" key="8">
    <source>
        <dbReference type="PROSITE" id="PS50110"/>
    </source>
</evidence>
<dbReference type="Proteomes" id="UP000233649">
    <property type="component" value="Unassembled WGS sequence"/>
</dbReference>
<dbReference type="InterPro" id="IPR001789">
    <property type="entry name" value="Sig_transdc_resp-reg_receiver"/>
</dbReference>
<dbReference type="GO" id="GO:0005829">
    <property type="term" value="C:cytosol"/>
    <property type="evidence" value="ECO:0007669"/>
    <property type="project" value="TreeGrafter"/>
</dbReference>
<dbReference type="Gene3D" id="6.10.250.690">
    <property type="match status" value="1"/>
</dbReference>
<dbReference type="GO" id="GO:0000976">
    <property type="term" value="F:transcription cis-regulatory region binding"/>
    <property type="evidence" value="ECO:0007669"/>
    <property type="project" value="TreeGrafter"/>
</dbReference>
<dbReference type="PANTHER" id="PTHR48111:SF1">
    <property type="entry name" value="TWO-COMPONENT RESPONSE REGULATOR ORR33"/>
    <property type="match status" value="1"/>
</dbReference>
<feature type="domain" description="OmpR/PhoB-type" evidence="9">
    <location>
        <begin position="126"/>
        <end position="225"/>
    </location>
</feature>
<comment type="caution">
    <text evidence="10">The sequence shown here is derived from an EMBL/GenBank/DDBJ whole genome shotgun (WGS) entry which is preliminary data.</text>
</comment>
<evidence type="ECO:0000256" key="6">
    <source>
        <dbReference type="PROSITE-ProRule" id="PRU00169"/>
    </source>
</evidence>
<dbReference type="GO" id="GO:0006355">
    <property type="term" value="P:regulation of DNA-templated transcription"/>
    <property type="evidence" value="ECO:0007669"/>
    <property type="project" value="InterPro"/>
</dbReference>
<evidence type="ECO:0000256" key="3">
    <source>
        <dbReference type="ARBA" id="ARBA00023015"/>
    </source>
</evidence>
<dbReference type="SUPFAM" id="SSF46894">
    <property type="entry name" value="C-terminal effector domain of the bipartite response regulators"/>
    <property type="match status" value="1"/>
</dbReference>
<dbReference type="SMART" id="SM00862">
    <property type="entry name" value="Trans_reg_C"/>
    <property type="match status" value="1"/>
</dbReference>
<dbReference type="PROSITE" id="PS51755">
    <property type="entry name" value="OMPR_PHOB"/>
    <property type="match status" value="1"/>
</dbReference>
<feature type="domain" description="Response regulatory" evidence="8">
    <location>
        <begin position="2"/>
        <end position="117"/>
    </location>
</feature>
<evidence type="ECO:0000256" key="1">
    <source>
        <dbReference type="ARBA" id="ARBA00022553"/>
    </source>
</evidence>
<dbReference type="GO" id="GO:0032993">
    <property type="term" value="C:protein-DNA complex"/>
    <property type="evidence" value="ECO:0007669"/>
    <property type="project" value="TreeGrafter"/>
</dbReference>